<dbReference type="AlphaFoldDB" id="A0A062V1D9"/>
<protein>
    <submittedName>
        <fullName evidence="2">Uncharacterized protein</fullName>
    </submittedName>
</protein>
<evidence type="ECO:0000313" key="2">
    <source>
        <dbReference type="EMBL" id="KCZ71202.1"/>
    </source>
</evidence>
<evidence type="ECO:0000256" key="1">
    <source>
        <dbReference type="SAM" id="Phobius"/>
    </source>
</evidence>
<dbReference type="EMBL" id="JMIY01000007">
    <property type="protein sequence ID" value="KCZ71202.1"/>
    <property type="molecule type" value="Genomic_DNA"/>
</dbReference>
<keyword evidence="1" id="KW-1133">Transmembrane helix</keyword>
<comment type="caution">
    <text evidence="2">The sequence shown here is derived from an EMBL/GenBank/DDBJ whole genome shotgun (WGS) entry which is preliminary data.</text>
</comment>
<name>A0A062V1D9_9EURY</name>
<sequence length="113" mass="12417" precursor="true">MNKRFINLIILSLGIVLLLSSTAYARTEYAAKESRNCPYCHTADGPPQLNEIGVYYATNNHSLEGYVPSPEATPAPEPTEEINIGVHMDVWNVGLIAFATVLLILAIVYAIRL</sequence>
<reference evidence="2 3" key="1">
    <citation type="journal article" date="2013" name="Nature">
        <title>Anaerobic oxidation of methane coupled to nitrate reduction in a novel archaeal lineage.</title>
        <authorList>
            <person name="Haroon M.F."/>
            <person name="Hu S."/>
            <person name="Shi Y."/>
            <person name="Imelfort M."/>
            <person name="Keller J."/>
            <person name="Hugenholtz P."/>
            <person name="Yuan Z."/>
            <person name="Tyson G.W."/>
        </authorList>
    </citation>
    <scope>NUCLEOTIDE SEQUENCE [LARGE SCALE GENOMIC DNA]</scope>
    <source>
        <strain evidence="2 3">ANME-2d</strain>
    </source>
</reference>
<keyword evidence="1" id="KW-0812">Transmembrane</keyword>
<dbReference type="OrthoDB" id="148148at2157"/>
<keyword evidence="1" id="KW-0472">Membrane</keyword>
<feature type="transmembrane region" description="Helical" evidence="1">
    <location>
        <begin position="90"/>
        <end position="111"/>
    </location>
</feature>
<organism evidence="2 3">
    <name type="scientific">Candidatus Methanoperedens nitratireducens</name>
    <dbReference type="NCBI Taxonomy" id="1392998"/>
    <lineage>
        <taxon>Archaea</taxon>
        <taxon>Methanobacteriati</taxon>
        <taxon>Methanobacteriota</taxon>
        <taxon>Stenosarchaea group</taxon>
        <taxon>Methanomicrobia</taxon>
        <taxon>Methanosarcinales</taxon>
        <taxon>ANME-2 cluster</taxon>
        <taxon>Candidatus Methanoperedentaceae</taxon>
        <taxon>Candidatus Methanoperedens</taxon>
    </lineage>
</organism>
<accession>A0A062V1D9</accession>
<evidence type="ECO:0000313" key="3">
    <source>
        <dbReference type="Proteomes" id="UP000027153"/>
    </source>
</evidence>
<keyword evidence="3" id="KW-1185">Reference proteome</keyword>
<gene>
    <name evidence="2" type="ORF">ANME2D_03237</name>
</gene>
<dbReference type="Proteomes" id="UP000027153">
    <property type="component" value="Unassembled WGS sequence"/>
</dbReference>
<proteinExistence type="predicted"/>
<dbReference type="RefSeq" id="WP_048093463.1">
    <property type="nucleotide sequence ID" value="NZ_JMIY01000007.1"/>
</dbReference>